<name>A0A1U7N017_9CYAN</name>
<organism evidence="1 2">
    <name type="scientific">Moorena bouillonii PNG</name>
    <dbReference type="NCBI Taxonomy" id="568701"/>
    <lineage>
        <taxon>Bacteria</taxon>
        <taxon>Bacillati</taxon>
        <taxon>Cyanobacteriota</taxon>
        <taxon>Cyanophyceae</taxon>
        <taxon>Coleofasciculales</taxon>
        <taxon>Coleofasciculaceae</taxon>
        <taxon>Moorena</taxon>
    </lineage>
</organism>
<evidence type="ECO:0000313" key="1">
    <source>
        <dbReference type="EMBL" id="OLT59282.1"/>
    </source>
</evidence>
<sequence length="1273" mass="139534">MTTFTQSTAQALYVLSESVNPTVPYSIGFWVNEGSIGDSQTLSLEETWTIKTGVYLFLKAVPEGNDAIDPSVLSDRIREFLITPSVRNTRFLWIDNPEELVSRWRFHALTLSPTDTVERLTFFNFRNYELAIANGVTCQLNATKDGFLFALDPSLHNLPNTGTESLDTESPKSDPFYLSTGYGAHQLKGIEVNEAGEALALPFSGELAGCLTFALTLQNQSPGTASFEELVYLDVTLRMFFKSANSLLDATDPLSGFAGLNSDQEFLISSHRYPFLGEDSDAASHYSEQGDGSQNLTLYSALDPLQPLNGDRTYFAFVEPGNSNISDLSLPSCYRTNLGYSIHVTPHGHGDSRLIFAERPGQNYSIFGSPLYLVPQGKYTLSVPNYESTPIPSGKDFSIRDEDNFLCGLAGIEYIQLSSQQVNILHLEAGKPTFAPDFVPEQIVETNEAGQRLESETTTAWGYIEYEQVTNLPVYFSQPKQSLLYRASTFQDGNQDPTDDPLTFLEVPVTGLPRGEYLPLFPYGGVSGTLAHYQQMEEQILNPQRRKQIKIIAETDTTQLSGEPQGILGGIGTSSPQAFSALSRSATPEAQAMTAAAATTSTTETITGTTSLGLLATYSSDYQTLNSLLLAKDTDNEDVSLQDLERGSSLRSAFQSSQMFLVITDPTSLKTFDTNESPQVIKEHFQNNQLTIQGWTFDLNPDNWRQGTGDTDTVLLFKFLDKPLIDILKDTALWEQPEVFVGTATDADERVKEIKAVRDRLVTFFENAIATAEDPNAAEKDRDNAAPLARVGSSTFWSGMIALNVKLPAGTGLPQDLKALECGIQDQDNFYAQYVGSNGTPILPQNGELVAEQSSLFGLLDYQDNSVPETGPLGYAFQVANLRVQFQNSQITAFSSEVNLTLDKLFDEATQLLNSRSGRNIVILQGFTEEHNGVITYSFSFTGENYFALPDSHILNNVDIVKATFSTDPPGNDTTLTIGRFTLWGRLNFRDLETFDGLSFGSDTSLSDDVLTASNLVNRSARALEDDYQVGIDTLNQASAELQQKLDELANNEQFLQFSKLTIVMNCKHTNGTQDITFSVDASQIAFDLAQSKARPHSLYSKFPLKLTNFVYLDPAQPDSKPQGYLTVKTPLGSGSMPDSGFGFNFEFNLGSLGALSGSAQFVVNLLIIWEPNQDGSQEKATTFVGLRLPGIGGDVLGFPLQSVLKLSFKTVELLVDSTSASGTAYLLKIKNVALKFFVLSFPPNGQTEIVIFGNPDATDSNDAVGWYAAYAK</sequence>
<dbReference type="AlphaFoldDB" id="A0A1U7N017"/>
<keyword evidence="2" id="KW-1185">Reference proteome</keyword>
<comment type="caution">
    <text evidence="1">The sequence shown here is derived from an EMBL/GenBank/DDBJ whole genome shotgun (WGS) entry which is preliminary data.</text>
</comment>
<proteinExistence type="predicted"/>
<evidence type="ECO:0000313" key="2">
    <source>
        <dbReference type="Proteomes" id="UP000186657"/>
    </source>
</evidence>
<gene>
    <name evidence="1" type="ORF">BJP37_09740</name>
</gene>
<dbReference type="RefSeq" id="WP_075898496.1">
    <property type="nucleotide sequence ID" value="NZ_MKZS01000001.1"/>
</dbReference>
<reference evidence="1 2" key="1">
    <citation type="submission" date="2016-10" db="EMBL/GenBank/DDBJ databases">
        <title>Comparative genomics uncovers the prolific and rare metabolic potential of the cyanobacterial genus Moorea.</title>
        <authorList>
            <person name="Leao T."/>
            <person name="Castelao G."/>
            <person name="Korobeynikov A."/>
            <person name="Monroe E.A."/>
            <person name="Podell S."/>
            <person name="Glukhov E."/>
            <person name="Allen E."/>
            <person name="Gerwick W.H."/>
            <person name="Gerwick L."/>
        </authorList>
    </citation>
    <scope>NUCLEOTIDE SEQUENCE [LARGE SCALE GENOMIC DNA]</scope>
    <source>
        <strain evidence="1 2">PNG5-198</strain>
    </source>
</reference>
<dbReference type="Proteomes" id="UP000186657">
    <property type="component" value="Unassembled WGS sequence"/>
</dbReference>
<dbReference type="EMBL" id="MKZS01000001">
    <property type="protein sequence ID" value="OLT59282.1"/>
    <property type="molecule type" value="Genomic_DNA"/>
</dbReference>
<accession>A0A1U7N017</accession>
<protein>
    <submittedName>
        <fullName evidence="1">Uncharacterized protein</fullName>
    </submittedName>
</protein>